<evidence type="ECO:0000313" key="8">
    <source>
        <dbReference type="EMBL" id="SBO95024.1"/>
    </source>
</evidence>
<dbReference type="Gene3D" id="3.40.50.300">
    <property type="entry name" value="P-loop containing nucleotide triphosphate hydrolases"/>
    <property type="match status" value="1"/>
</dbReference>
<evidence type="ECO:0000259" key="7">
    <source>
        <dbReference type="PROSITE" id="PS50893"/>
    </source>
</evidence>
<dbReference type="InterPro" id="IPR027417">
    <property type="entry name" value="P-loop_NTPase"/>
</dbReference>
<dbReference type="InterPro" id="IPR003593">
    <property type="entry name" value="AAA+_ATPase"/>
</dbReference>
<dbReference type="Gene3D" id="1.20.1560.10">
    <property type="entry name" value="ABC transporter type 1, transmembrane domain"/>
    <property type="match status" value="1"/>
</dbReference>
<dbReference type="SMART" id="SM00382">
    <property type="entry name" value="AAA"/>
    <property type="match status" value="1"/>
</dbReference>
<protein>
    <submittedName>
        <fullName evidence="8">ATP-binding protein of ABC transporter</fullName>
    </submittedName>
</protein>
<evidence type="ECO:0000256" key="1">
    <source>
        <dbReference type="ARBA" id="ARBA00004651"/>
    </source>
</evidence>
<proteinExistence type="predicted"/>
<keyword evidence="4 8" id="KW-0067">ATP-binding</keyword>
<dbReference type="GO" id="GO:0005524">
    <property type="term" value="F:ATP binding"/>
    <property type="evidence" value="ECO:0007669"/>
    <property type="project" value="UniProtKB-KW"/>
</dbReference>
<dbReference type="SUPFAM" id="SSF52540">
    <property type="entry name" value="P-loop containing nucleoside triphosphate hydrolases"/>
    <property type="match status" value="1"/>
</dbReference>
<dbReference type="PROSITE" id="PS00211">
    <property type="entry name" value="ABC_TRANSPORTER_1"/>
    <property type="match status" value="1"/>
</dbReference>
<keyword evidence="6" id="KW-0472">Membrane</keyword>
<keyword evidence="5" id="KW-1133">Transmembrane helix</keyword>
<dbReference type="PANTHER" id="PTHR43394:SF1">
    <property type="entry name" value="ATP-BINDING CASSETTE SUB-FAMILY B MEMBER 10, MITOCHONDRIAL"/>
    <property type="match status" value="1"/>
</dbReference>
<dbReference type="GO" id="GO:0016887">
    <property type="term" value="F:ATP hydrolysis activity"/>
    <property type="evidence" value="ECO:0007669"/>
    <property type="project" value="InterPro"/>
</dbReference>
<dbReference type="InterPro" id="IPR039421">
    <property type="entry name" value="Type_1_exporter"/>
</dbReference>
<dbReference type="GO" id="GO:0005886">
    <property type="term" value="C:plasma membrane"/>
    <property type="evidence" value="ECO:0007669"/>
    <property type="project" value="UniProtKB-SubCell"/>
</dbReference>
<keyword evidence="2" id="KW-0812">Transmembrane</keyword>
<gene>
    <name evidence="8" type="ORF">BN4615_P4540</name>
</gene>
<dbReference type="CDD" id="cd03228">
    <property type="entry name" value="ABCC_MRP_Like"/>
    <property type="match status" value="1"/>
</dbReference>
<name>A0A1M4E8F2_9ACTN</name>
<dbReference type="PROSITE" id="PS50893">
    <property type="entry name" value="ABC_TRANSPORTER_2"/>
    <property type="match status" value="1"/>
</dbReference>
<sequence length="436" mass="46655">MLSAHVWWLGAAALTLSVAQNRRIAAMLVGPEGAESLADSPEQARRRLRAGYLAEVAGGPGGAAKEIRVFGLESFFVGRYVGVMRAYLAPQVRGRRAVVRGYGWVLGVQALAACGVFAVLGWEAGVGRLGAGELAQGVVAGLLVFAYGAGGHHMFDLAHGAWPYGAVTRLLRPAPASPPPVPPRSSPLEVAPHGGISLTGVTFTYPHATTPVLEGLDLEVRPGERLAIVGRNGARKTTLVKLLTGLYTPHHGTATTTPAAVVFQDFVRYPLPLRDNIRLGDPAFDGTDADVLAALDAVDARDLPHLLPDGLDTPLSRAYTGGRDLSGGQWQKVALARAVYALNADPRRALIVDEPTAHLDARAEREVFERLLDRTRGRTLVLISHRFATVRRADRIVVLDGGAIAEQGAHAELMSSAGRYARWYRLQADLITRDDR</sequence>
<dbReference type="PANTHER" id="PTHR43394">
    <property type="entry name" value="ATP-DEPENDENT PERMEASE MDL1, MITOCHONDRIAL"/>
    <property type="match status" value="1"/>
</dbReference>
<evidence type="ECO:0000256" key="5">
    <source>
        <dbReference type="ARBA" id="ARBA00022989"/>
    </source>
</evidence>
<dbReference type="AlphaFoldDB" id="A0A1M4E8F2"/>
<dbReference type="Pfam" id="PF00005">
    <property type="entry name" value="ABC_tran"/>
    <property type="match status" value="1"/>
</dbReference>
<comment type="subcellular location">
    <subcellularLocation>
        <location evidence="1">Cell membrane</location>
        <topology evidence="1">Multi-pass membrane protein</topology>
    </subcellularLocation>
</comment>
<dbReference type="SUPFAM" id="SSF90123">
    <property type="entry name" value="ABC transporter transmembrane region"/>
    <property type="match status" value="1"/>
</dbReference>
<evidence type="ECO:0000256" key="6">
    <source>
        <dbReference type="ARBA" id="ARBA00023136"/>
    </source>
</evidence>
<evidence type="ECO:0000256" key="2">
    <source>
        <dbReference type="ARBA" id="ARBA00022692"/>
    </source>
</evidence>
<evidence type="ECO:0000256" key="4">
    <source>
        <dbReference type="ARBA" id="ARBA00022840"/>
    </source>
</evidence>
<evidence type="ECO:0000256" key="3">
    <source>
        <dbReference type="ARBA" id="ARBA00022741"/>
    </source>
</evidence>
<dbReference type="InterPro" id="IPR017871">
    <property type="entry name" value="ABC_transporter-like_CS"/>
</dbReference>
<accession>A0A1M4E8F2</accession>
<organism evidence="8">
    <name type="scientific">Nonomuraea gerenzanensis</name>
    <dbReference type="NCBI Taxonomy" id="93944"/>
    <lineage>
        <taxon>Bacteria</taxon>
        <taxon>Bacillati</taxon>
        <taxon>Actinomycetota</taxon>
        <taxon>Actinomycetes</taxon>
        <taxon>Streptosporangiales</taxon>
        <taxon>Streptosporangiaceae</taxon>
        <taxon>Nonomuraea</taxon>
    </lineage>
</organism>
<dbReference type="EMBL" id="LT559118">
    <property type="protein sequence ID" value="SBO95024.1"/>
    <property type="molecule type" value="Genomic_DNA"/>
</dbReference>
<dbReference type="RefSeq" id="WP_311132346.1">
    <property type="nucleotide sequence ID" value="NZ_LT559118.1"/>
</dbReference>
<dbReference type="GO" id="GO:0015421">
    <property type="term" value="F:ABC-type oligopeptide transporter activity"/>
    <property type="evidence" value="ECO:0007669"/>
    <property type="project" value="TreeGrafter"/>
</dbReference>
<dbReference type="InterPro" id="IPR036640">
    <property type="entry name" value="ABC1_TM_sf"/>
</dbReference>
<dbReference type="InterPro" id="IPR003439">
    <property type="entry name" value="ABC_transporter-like_ATP-bd"/>
</dbReference>
<feature type="domain" description="ABC transporter" evidence="7">
    <location>
        <begin position="196"/>
        <end position="426"/>
    </location>
</feature>
<keyword evidence="3" id="KW-0547">Nucleotide-binding</keyword>
<reference evidence="8" key="1">
    <citation type="submission" date="2016-04" db="EMBL/GenBank/DDBJ databases">
        <authorList>
            <person name="Evans L.H."/>
            <person name="Alamgir A."/>
            <person name="Owens N."/>
            <person name="Weber N.D."/>
            <person name="Virtaneva K."/>
            <person name="Barbian K."/>
            <person name="Babar A."/>
            <person name="Rosenke K."/>
        </authorList>
    </citation>
    <scope>NUCLEOTIDE SEQUENCE</scope>
    <source>
        <strain evidence="8">Nono1</strain>
    </source>
</reference>